<dbReference type="RefSeq" id="WP_408085574.1">
    <property type="nucleotide sequence ID" value="NZ_JBELPZ010000014.1"/>
</dbReference>
<dbReference type="Gene3D" id="1.25.40.10">
    <property type="entry name" value="Tetratricopeptide repeat domain"/>
    <property type="match status" value="1"/>
</dbReference>
<dbReference type="InterPro" id="IPR019734">
    <property type="entry name" value="TPR_rpt"/>
</dbReference>
<feature type="repeat" description="TPR" evidence="3">
    <location>
        <begin position="432"/>
        <end position="465"/>
    </location>
</feature>
<evidence type="ECO:0000256" key="2">
    <source>
        <dbReference type="ARBA" id="ARBA00023136"/>
    </source>
</evidence>
<keyword evidence="2" id="KW-0472">Membrane</keyword>
<dbReference type="InterPro" id="IPR050491">
    <property type="entry name" value="AmpC-like"/>
</dbReference>
<feature type="domain" description="Beta-lactamase-related" evidence="4">
    <location>
        <begin position="42"/>
        <end position="347"/>
    </location>
</feature>
<dbReference type="EMBL" id="JBELPZ010000014">
    <property type="protein sequence ID" value="MFL9845298.1"/>
    <property type="molecule type" value="Genomic_DNA"/>
</dbReference>
<evidence type="ECO:0000313" key="6">
    <source>
        <dbReference type="Proteomes" id="UP001629156"/>
    </source>
</evidence>
<organism evidence="5 6">
    <name type="scientific">Flavobacterium rhizosphaerae</name>
    <dbReference type="NCBI Taxonomy" id="3163298"/>
    <lineage>
        <taxon>Bacteria</taxon>
        <taxon>Pseudomonadati</taxon>
        <taxon>Bacteroidota</taxon>
        <taxon>Flavobacteriia</taxon>
        <taxon>Flavobacteriales</taxon>
        <taxon>Flavobacteriaceae</taxon>
        <taxon>Flavobacterium</taxon>
    </lineage>
</organism>
<dbReference type="InterPro" id="IPR012338">
    <property type="entry name" value="Beta-lactam/transpept-like"/>
</dbReference>
<dbReference type="Proteomes" id="UP001629156">
    <property type="component" value="Unassembled WGS sequence"/>
</dbReference>
<protein>
    <submittedName>
        <fullName evidence="5">Serine hydrolase</fullName>
    </submittedName>
</protein>
<comment type="caution">
    <text evidence="5">The sequence shown here is derived from an EMBL/GenBank/DDBJ whole genome shotgun (WGS) entry which is preliminary data.</text>
</comment>
<dbReference type="PANTHER" id="PTHR46825:SF11">
    <property type="entry name" value="PENICILLIN-BINDING PROTEIN 4"/>
    <property type="match status" value="1"/>
</dbReference>
<dbReference type="PROSITE" id="PS50005">
    <property type="entry name" value="TPR"/>
    <property type="match status" value="1"/>
</dbReference>
<dbReference type="Pfam" id="PF00144">
    <property type="entry name" value="Beta-lactamase"/>
    <property type="match status" value="1"/>
</dbReference>
<dbReference type="Gene3D" id="3.40.710.10">
    <property type="entry name" value="DD-peptidase/beta-lactamase superfamily"/>
    <property type="match status" value="1"/>
</dbReference>
<dbReference type="InterPro" id="IPR001466">
    <property type="entry name" value="Beta-lactam-related"/>
</dbReference>
<gene>
    <name evidence="5" type="ORF">ABS766_12785</name>
</gene>
<evidence type="ECO:0000256" key="3">
    <source>
        <dbReference type="PROSITE-ProRule" id="PRU00339"/>
    </source>
</evidence>
<dbReference type="InterPro" id="IPR011990">
    <property type="entry name" value="TPR-like_helical_dom_sf"/>
</dbReference>
<proteinExistence type="predicted"/>
<accession>A0ABW8Z1J8</accession>
<dbReference type="SUPFAM" id="SSF48452">
    <property type="entry name" value="TPR-like"/>
    <property type="match status" value="1"/>
</dbReference>
<comment type="subcellular location">
    <subcellularLocation>
        <location evidence="1">Membrane</location>
    </subcellularLocation>
</comment>
<reference evidence="5 6" key="1">
    <citation type="submission" date="2024-06" db="EMBL/GenBank/DDBJ databases">
        <authorList>
            <person name="Kaempfer P."/>
            <person name="Viver T."/>
        </authorList>
    </citation>
    <scope>NUCLEOTIDE SEQUENCE [LARGE SCALE GENOMIC DNA]</scope>
    <source>
        <strain evidence="5 6">ST-119</strain>
    </source>
</reference>
<sequence>MKSILYVLIIVFVQTVFGQNKTQKIDSLFTSLYNSNKFNGNILIAEKDSIIFTKSFGYANESTKEKLNENTIFELASCTKPFTAMAILILKDQGKLNLDDKISKYIPELYKYNNITIRNLMNHTGGIPDYMALMDTIWDKSKIATNKDIIKILEKQQPNELFEPNTKEEYSNTGYALLATIIEKTSGKTYAEFLESAIFKPLKMTRTFVYHRRFSGKKIKNYAVGYLYLNGDYILPDDYERSKFVFWLDGVEGDGTVNSTINDLYKWNRALKNNKLLSKESLKLINSNGILSDGTLAHHGYGWRVLDTEPFGKIARHSGAWPGYLTYIERDLDTDKTIIILQNHYNGAMPKQAVQNILYGMPIPKTMEILYREGKTVDEIIAWLKNPVSKYLIDDFYEDGVNKFGYELLKQGKNESAVKIFEYNTNANPKSSNAFDSLGECLLKMNYKEQAKKAYEKSLELDPTNKNAESIISNLKRE</sequence>
<dbReference type="GO" id="GO:0016787">
    <property type="term" value="F:hydrolase activity"/>
    <property type="evidence" value="ECO:0007669"/>
    <property type="project" value="UniProtKB-KW"/>
</dbReference>
<name>A0ABW8Z1J8_9FLAO</name>
<keyword evidence="6" id="KW-1185">Reference proteome</keyword>
<dbReference type="SUPFAM" id="SSF56601">
    <property type="entry name" value="beta-lactamase/transpeptidase-like"/>
    <property type="match status" value="1"/>
</dbReference>
<evidence type="ECO:0000256" key="1">
    <source>
        <dbReference type="ARBA" id="ARBA00004370"/>
    </source>
</evidence>
<keyword evidence="5" id="KW-0378">Hydrolase</keyword>
<evidence type="ECO:0000313" key="5">
    <source>
        <dbReference type="EMBL" id="MFL9845298.1"/>
    </source>
</evidence>
<keyword evidence="3" id="KW-0802">TPR repeat</keyword>
<dbReference type="SMART" id="SM00028">
    <property type="entry name" value="TPR"/>
    <property type="match status" value="2"/>
</dbReference>
<dbReference type="Pfam" id="PF13181">
    <property type="entry name" value="TPR_8"/>
    <property type="match status" value="1"/>
</dbReference>
<dbReference type="PANTHER" id="PTHR46825">
    <property type="entry name" value="D-ALANYL-D-ALANINE-CARBOXYPEPTIDASE/ENDOPEPTIDASE AMPH"/>
    <property type="match status" value="1"/>
</dbReference>
<evidence type="ECO:0000259" key="4">
    <source>
        <dbReference type="Pfam" id="PF00144"/>
    </source>
</evidence>